<sequence length="571" mass="64452">MTFGVDSDSHNDGILDSESDAPNEQLLELTRYHEHEVYKHQHHIAALSRAVNSKRPVLTLSDELLVDIFLCYRDISIIAKEGTVATNGNQDEFDFTTWWWLVPTHVCHYWRMVALASPLLWRYLDDDVFSRPHLLDAALSRSYPAPLDISIQHALFASDNLTSAGSWNADEKESLGKIMKESYRTRTLHIDMPRSLIVLQITQETNLPPFVILEDLHINALTPFGEGIPIPAILNSLPCCLRSLSLKGVVIDWEMLGNLPPTVTSIQIIFPPRHPSSTCETILDVLARLPKLECLCLNKLPIGTQQASREVHLPRLKKLNLSQAHSWNILSIIQSLSFPPGIDSTIGIKFNPNNATPPLPLSSVFSQFGFSSLPEHTNAKHLLDSEGKIKVAPRHGLSFETFTETDTGSWPKYFKFKLMICNERPTVDTSPWLEFSAAISHVVYPKIRNLLIGGGTDGLSGITFADNLLRANQLETLQMKHSSADRYLLEALRVLPDGTVPVPRLRRVKVWSRYILPAYHINGEELCEILEDRRNRGYRLEEITINEPHLIDFNLPGTRQRLGEVVTLMLI</sequence>
<gene>
    <name evidence="1" type="ORF">QCA50_005204</name>
</gene>
<evidence type="ECO:0008006" key="3">
    <source>
        <dbReference type="Google" id="ProtNLM"/>
    </source>
</evidence>
<dbReference type="AlphaFoldDB" id="A0AAW0GQI4"/>
<dbReference type="SUPFAM" id="SSF52047">
    <property type="entry name" value="RNI-like"/>
    <property type="match status" value="1"/>
</dbReference>
<name>A0AAW0GQI4_9APHY</name>
<reference evidence="1 2" key="1">
    <citation type="submission" date="2022-09" db="EMBL/GenBank/DDBJ databases">
        <authorList>
            <person name="Palmer J.M."/>
        </authorList>
    </citation>
    <scope>NUCLEOTIDE SEQUENCE [LARGE SCALE GENOMIC DNA]</scope>
    <source>
        <strain evidence="1 2">DSM 7382</strain>
    </source>
</reference>
<keyword evidence="2" id="KW-1185">Reference proteome</keyword>
<protein>
    <recommendedName>
        <fullName evidence="3">F-box domain-containing protein</fullName>
    </recommendedName>
</protein>
<evidence type="ECO:0000313" key="2">
    <source>
        <dbReference type="Proteomes" id="UP001385951"/>
    </source>
</evidence>
<comment type="caution">
    <text evidence="1">The sequence shown here is derived from an EMBL/GenBank/DDBJ whole genome shotgun (WGS) entry which is preliminary data.</text>
</comment>
<proteinExistence type="predicted"/>
<dbReference type="Proteomes" id="UP001385951">
    <property type="component" value="Unassembled WGS sequence"/>
</dbReference>
<dbReference type="EMBL" id="JASBNA010000005">
    <property type="protein sequence ID" value="KAK7691801.1"/>
    <property type="molecule type" value="Genomic_DNA"/>
</dbReference>
<evidence type="ECO:0000313" key="1">
    <source>
        <dbReference type="EMBL" id="KAK7691801.1"/>
    </source>
</evidence>
<accession>A0AAW0GQI4</accession>
<organism evidence="1 2">
    <name type="scientific">Cerrena zonata</name>
    <dbReference type="NCBI Taxonomy" id="2478898"/>
    <lineage>
        <taxon>Eukaryota</taxon>
        <taxon>Fungi</taxon>
        <taxon>Dikarya</taxon>
        <taxon>Basidiomycota</taxon>
        <taxon>Agaricomycotina</taxon>
        <taxon>Agaricomycetes</taxon>
        <taxon>Polyporales</taxon>
        <taxon>Cerrenaceae</taxon>
        <taxon>Cerrena</taxon>
    </lineage>
</organism>